<dbReference type="InterPro" id="IPR018485">
    <property type="entry name" value="FGGY_C"/>
</dbReference>
<dbReference type="Gene3D" id="3.30.420.40">
    <property type="match status" value="2"/>
</dbReference>
<dbReference type="SUPFAM" id="SSF53067">
    <property type="entry name" value="Actin-like ATPase domain"/>
    <property type="match status" value="2"/>
</dbReference>
<dbReference type="GO" id="GO:0016740">
    <property type="term" value="F:transferase activity"/>
    <property type="evidence" value="ECO:0007669"/>
    <property type="project" value="UniProtKB-KW"/>
</dbReference>
<keyword evidence="6" id="KW-1015">Disulfide bond</keyword>
<evidence type="ECO:0000256" key="3">
    <source>
        <dbReference type="ARBA" id="ARBA00022741"/>
    </source>
</evidence>
<keyword evidence="2 10" id="KW-0808">Transferase</keyword>
<dbReference type="PANTHER" id="PTHR10196">
    <property type="entry name" value="SUGAR KINASE"/>
    <property type="match status" value="1"/>
</dbReference>
<evidence type="ECO:0000259" key="9">
    <source>
        <dbReference type="Pfam" id="PF02782"/>
    </source>
</evidence>
<evidence type="ECO:0000256" key="6">
    <source>
        <dbReference type="ARBA" id="ARBA00023157"/>
    </source>
</evidence>
<evidence type="ECO:0000256" key="1">
    <source>
        <dbReference type="ARBA" id="ARBA00009156"/>
    </source>
</evidence>
<dbReference type="InterPro" id="IPR018484">
    <property type="entry name" value="FGGY_N"/>
</dbReference>
<comment type="similarity">
    <text evidence="1">Belongs to the FGGY kinase family.</text>
</comment>
<name>A0ABY8Y345_9PSEU</name>
<dbReference type="InterPro" id="IPR043129">
    <property type="entry name" value="ATPase_NBD"/>
</dbReference>
<dbReference type="InterPro" id="IPR013449">
    <property type="entry name" value="Rhamnulokinase"/>
</dbReference>
<keyword evidence="7" id="KW-0684">Rhamnose metabolism</keyword>
<dbReference type="EMBL" id="CP127173">
    <property type="protein sequence ID" value="WIV62249.1"/>
    <property type="molecule type" value="Genomic_DNA"/>
</dbReference>
<evidence type="ECO:0000256" key="5">
    <source>
        <dbReference type="ARBA" id="ARBA00022840"/>
    </source>
</evidence>
<feature type="domain" description="Carbohydrate kinase FGGY C-terminal" evidence="9">
    <location>
        <begin position="237"/>
        <end position="424"/>
    </location>
</feature>
<dbReference type="RefSeq" id="WP_285459959.1">
    <property type="nucleotide sequence ID" value="NZ_CP127173.1"/>
</dbReference>
<evidence type="ECO:0000256" key="2">
    <source>
        <dbReference type="ARBA" id="ARBA00022679"/>
    </source>
</evidence>
<reference evidence="10 11" key="1">
    <citation type="submission" date="2023-06" db="EMBL/GenBank/DDBJ databases">
        <authorList>
            <person name="Oyuntsetseg B."/>
            <person name="Kim S.B."/>
        </authorList>
    </citation>
    <scope>NUCLEOTIDE SEQUENCE [LARGE SCALE GENOMIC DNA]</scope>
    <source>
        <strain evidence="10 11">2-2</strain>
    </source>
</reference>
<keyword evidence="11" id="KW-1185">Reference proteome</keyword>
<keyword evidence="4" id="KW-0418">Kinase</keyword>
<keyword evidence="3" id="KW-0547">Nucleotide-binding</keyword>
<feature type="domain" description="Carbohydrate kinase FGGY N-terminal" evidence="8">
    <location>
        <begin position="64"/>
        <end position="224"/>
    </location>
</feature>
<evidence type="ECO:0000256" key="7">
    <source>
        <dbReference type="ARBA" id="ARBA00023308"/>
    </source>
</evidence>
<protein>
    <submittedName>
        <fullName evidence="10">Rhamnulokinase family protein</fullName>
        <ecNumber evidence="10">2.7.1.-</ecNumber>
    </submittedName>
</protein>
<dbReference type="CDD" id="cd07771">
    <property type="entry name" value="ASKHA_NBD_FGGY_RhaB-like"/>
    <property type="match status" value="1"/>
</dbReference>
<keyword evidence="5" id="KW-0067">ATP-binding</keyword>
<accession>A0ABY8Y345</accession>
<dbReference type="PANTHER" id="PTHR10196:SF93">
    <property type="entry name" value="L-RHAMNULOKINASE"/>
    <property type="match status" value="1"/>
</dbReference>
<evidence type="ECO:0000313" key="11">
    <source>
        <dbReference type="Proteomes" id="UP001227101"/>
    </source>
</evidence>
<dbReference type="EC" id="2.7.1.-" evidence="10"/>
<dbReference type="Pfam" id="PF02782">
    <property type="entry name" value="FGGY_C"/>
    <property type="match status" value="1"/>
</dbReference>
<dbReference type="Proteomes" id="UP001227101">
    <property type="component" value="Chromosome"/>
</dbReference>
<organism evidence="10 11">
    <name type="scientific">Amycolatopsis nalaikhensis</name>
    <dbReference type="NCBI Taxonomy" id="715472"/>
    <lineage>
        <taxon>Bacteria</taxon>
        <taxon>Bacillati</taxon>
        <taxon>Actinomycetota</taxon>
        <taxon>Actinomycetes</taxon>
        <taxon>Pseudonocardiales</taxon>
        <taxon>Pseudonocardiaceae</taxon>
        <taxon>Amycolatopsis</taxon>
    </lineage>
</organism>
<sequence length="466" mass="48618">MAAVDLGASSGRVMAGTVGPSTLALEEVRRFPNGGVRAGPALYWDVLGLYRETLAGIREAGPLDGVGIDSWAVDYGLLDERGALLGNPVHYRDTRTEGVPAQVGAKVSARELYDVTGLQQLPFNTLYQLVAEGDRLDAADTLLLIPDLLTYWLTGEIGAERTNASTTQLYDVRARTWAVDLATRVGIPPRLLPPLRDPGTVVGPARELSGLPVVAVGSHDTASAVAAVPAEPGTNFAYISSGTWSLAGLELTSPELSDAALAANFTNEGGVDGTIRFLRNVMGLWVLSETLRTWSTSDLPGLLAAAAASRGLAAVVDIDAPEFLAPGDMPARIVAACRATGQRPPEGRAAVVRCIVDSLALAHRRAIREAASLSGRAVDVVHIVGGGARNELLCRLTADACGVPVLAGPVEAAALGNVLVQARALGEDLPDLAAMRALVRETHEVRRYEPSGAGDWTAAEARLAGG</sequence>
<evidence type="ECO:0000259" key="8">
    <source>
        <dbReference type="Pfam" id="PF00370"/>
    </source>
</evidence>
<evidence type="ECO:0000256" key="4">
    <source>
        <dbReference type="ARBA" id="ARBA00022777"/>
    </source>
</evidence>
<gene>
    <name evidence="10" type="ORF">QP939_40900</name>
</gene>
<dbReference type="Pfam" id="PF00370">
    <property type="entry name" value="FGGY_N"/>
    <property type="match status" value="1"/>
</dbReference>
<proteinExistence type="inferred from homology"/>
<evidence type="ECO:0000313" key="10">
    <source>
        <dbReference type="EMBL" id="WIV62249.1"/>
    </source>
</evidence>